<feature type="compositionally biased region" description="Basic and acidic residues" evidence="2">
    <location>
        <begin position="217"/>
        <end position="230"/>
    </location>
</feature>
<feature type="region of interest" description="Disordered" evidence="2">
    <location>
        <begin position="1"/>
        <end position="40"/>
    </location>
</feature>
<keyword evidence="1" id="KW-0175">Coiled coil</keyword>
<keyword evidence="4" id="KW-1185">Reference proteome</keyword>
<dbReference type="GO" id="GO:0012507">
    <property type="term" value="C:ER to Golgi transport vesicle membrane"/>
    <property type="evidence" value="ECO:0007669"/>
    <property type="project" value="TreeGrafter"/>
</dbReference>
<feature type="compositionally biased region" description="Low complexity" evidence="2">
    <location>
        <begin position="852"/>
        <end position="869"/>
    </location>
</feature>
<feature type="region of interest" description="Disordered" evidence="2">
    <location>
        <begin position="1165"/>
        <end position="1201"/>
    </location>
</feature>
<evidence type="ECO:0000313" key="3">
    <source>
        <dbReference type="EMBL" id="KAK9818311.1"/>
    </source>
</evidence>
<feature type="region of interest" description="Disordered" evidence="2">
    <location>
        <begin position="749"/>
        <end position="884"/>
    </location>
</feature>
<sequence length="1530" mass="160394">MAGDSGKVPDKPAGIWGRLTGRLGGKPSPKKDDEGKGHYKKASLGKKNAFYYDEELKCWREKGKDIKPEDLPPPPPPIFSTSSSMRGSARGSQDGSEGGSGLATDGDSDAVLGHGRSWSAGSLDSAGGPPLGGGSHFSQVAPPSGGSGSQFRARNLRGGGASRRYADPGFFGGGGSGGSGKGEAGSAPISPFVSPSKPPLAPNAKVAMFVPSPIEAAKARAAQDQDRDQDQDQPAQVSGVPGLSANPQLFNPGQPASFSPSQQSSATAASQQEQEGDHSTSFTSQAVPPAGTSPRATKSPRDSSAALALAAGDAAGPAKKPRTSRSLQPSLDQALDQGQQSSLYADLRPASAQRAAFGDASQPEPNAGDAAVAEDDTDMQQEQEQSGWDVSDTGLGYSADIGNMSLGQMHDSGQIGTEPVTRDYDNADMGTSYGGDAEGGGSYAAMDLGQGGYAYDAGQPGGEALGDASGEAAAGPYGGYTWEQVHQWADYYRAEGYSEEDTQAWIRSIIPDYDAVLQQQQQAGWYEGQADVGAVPEAAVPAEPAEDAAAALGARDMETQGQQRLGEAITQPPPGFSEGLSGTEAALLAAEHSTASPAGASPHSKVSSPLQLAPITAAYRSSHASPASSPYASPRSALASPKHADQEEEAFPRRRSATLPKSGSLSDWLQAPRAKSGKLTGPLPWEMIEEEDEETDSTPRTRSASVSPKAAAAADQPPERPTQSAPTVVAAATEARFTVRTHAQQWALEDVNEGDSGSPLARNFAGWKASRSQPTTPAAGAGRVVGTEGTPHLVDYPASDAERASPKQPQAQQPALEDSESGIQGEPSAQDDDLEVTVADRPTEPQQAAEPGYYDSGDGTGDGQYYDNDAPMPDGSAGYGYGADQAGTADGTDYGAQQYGANDEAYYGNGGAYVSQPGDYGYHYPAGGYTDANGQWHGVADHAVYQDRPADYDLPRSGHSQEGAEWDREGYQPMVKEPYAQQYGEPPAEGADEFLDAAQHAQQAQHGVAVAAHGWDDGAEVPHVVHEPDSTQYPEDQYSAGDDGSAQDAAQQAGSRGEQPQWQLNEPVKGQLSTASLADAFGPTEGGHAVEPAAMASQEQLHALEHRLLEAHADNQQLQGRLHELEAQLGALRDSVALLTRENEALAEEGLAKDDEIDTLTGQLAHARRDQQQQQQHERSPKANGDSTGMSASPKADLGSDGIGGFGSAEWAAEFDALSAELAQLRAQLEAQAGREAEDQLAEQAAQQAQHSALQQQLGERESELAALKQQLVEVRRKSDAKQLRKKLANEVSKREALEAELAALHSQPATGNADHEAELADLRDQVAKFKDQQALDFERIGQLAEQCEQLQEQQLDSRGAEEAEGATTTEQHAQQAELAEAAQKLAESTARQQEAEGKLAASEAELDTMWARISALEDEATAAEGAIARLQGERKQLTVKLVAADRRRPRRGGGAAEAEALQAALAEQQQEFGDLLVCLGQESAKVGALQELLEEQGVDVAELLAQMTANPLAAAALDDMDGFEGDWAI</sequence>
<dbReference type="PANTHER" id="PTHR13402:SF6">
    <property type="entry name" value="SECRETORY 16, ISOFORM I"/>
    <property type="match status" value="1"/>
</dbReference>
<feature type="compositionally biased region" description="Basic and acidic residues" evidence="2">
    <location>
        <begin position="1167"/>
        <end position="1181"/>
    </location>
</feature>
<feature type="region of interest" description="Disordered" evidence="2">
    <location>
        <begin position="621"/>
        <end position="729"/>
    </location>
</feature>
<dbReference type="GO" id="GO:0007030">
    <property type="term" value="P:Golgi organization"/>
    <property type="evidence" value="ECO:0007669"/>
    <property type="project" value="TreeGrafter"/>
</dbReference>
<evidence type="ECO:0000313" key="4">
    <source>
        <dbReference type="Proteomes" id="UP001489004"/>
    </source>
</evidence>
<feature type="compositionally biased region" description="Acidic residues" evidence="2">
    <location>
        <begin position="687"/>
        <end position="696"/>
    </location>
</feature>
<feature type="region of interest" description="Disordered" evidence="2">
    <location>
        <begin position="1352"/>
        <end position="1376"/>
    </location>
</feature>
<organism evidence="3 4">
    <name type="scientific">[Myrmecia] bisecta</name>
    <dbReference type="NCBI Taxonomy" id="41462"/>
    <lineage>
        <taxon>Eukaryota</taxon>
        <taxon>Viridiplantae</taxon>
        <taxon>Chlorophyta</taxon>
        <taxon>core chlorophytes</taxon>
        <taxon>Trebouxiophyceae</taxon>
        <taxon>Trebouxiales</taxon>
        <taxon>Trebouxiaceae</taxon>
        <taxon>Myrmecia</taxon>
    </lineage>
</organism>
<feature type="compositionally biased region" description="Polar residues" evidence="2">
    <location>
        <begin position="324"/>
        <end position="343"/>
    </location>
</feature>
<proteinExistence type="predicted"/>
<feature type="compositionally biased region" description="Low complexity" evidence="2">
    <location>
        <begin position="621"/>
        <end position="641"/>
    </location>
</feature>
<feature type="region of interest" description="Disordered" evidence="2">
    <location>
        <begin position="63"/>
        <end position="394"/>
    </location>
</feature>
<feature type="compositionally biased region" description="Low complexity" evidence="2">
    <location>
        <begin position="254"/>
        <end position="273"/>
    </location>
</feature>
<name>A0AAW1QBB8_9CHLO</name>
<dbReference type="GO" id="GO:0070971">
    <property type="term" value="C:endoplasmic reticulum exit site"/>
    <property type="evidence" value="ECO:0007669"/>
    <property type="project" value="TreeGrafter"/>
</dbReference>
<feature type="compositionally biased region" description="Polar residues" evidence="2">
    <location>
        <begin position="79"/>
        <end position="95"/>
    </location>
</feature>
<evidence type="ECO:0000256" key="1">
    <source>
        <dbReference type="SAM" id="Coils"/>
    </source>
</evidence>
<protein>
    <submittedName>
        <fullName evidence="3">Uncharacterized protein</fullName>
    </submittedName>
</protein>
<feature type="compositionally biased region" description="Low complexity" evidence="2">
    <location>
        <begin position="1039"/>
        <end position="1055"/>
    </location>
</feature>
<comment type="caution">
    <text evidence="3">The sequence shown here is derived from an EMBL/GenBank/DDBJ whole genome shotgun (WGS) entry which is preliminary data.</text>
</comment>
<feature type="compositionally biased region" description="Low complexity" evidence="2">
    <location>
        <begin position="1242"/>
        <end position="1258"/>
    </location>
</feature>
<feature type="compositionally biased region" description="Acidic residues" evidence="2">
    <location>
        <begin position="372"/>
        <end position="381"/>
    </location>
</feature>
<dbReference type="EMBL" id="JALJOR010000004">
    <property type="protein sequence ID" value="KAK9818311.1"/>
    <property type="molecule type" value="Genomic_DNA"/>
</dbReference>
<reference evidence="3 4" key="1">
    <citation type="journal article" date="2024" name="Nat. Commun.">
        <title>Phylogenomics reveals the evolutionary origins of lichenization in chlorophyte algae.</title>
        <authorList>
            <person name="Puginier C."/>
            <person name="Libourel C."/>
            <person name="Otte J."/>
            <person name="Skaloud P."/>
            <person name="Haon M."/>
            <person name="Grisel S."/>
            <person name="Petersen M."/>
            <person name="Berrin J.G."/>
            <person name="Delaux P.M."/>
            <person name="Dal Grande F."/>
            <person name="Keller J."/>
        </authorList>
    </citation>
    <scope>NUCLEOTIDE SEQUENCE [LARGE SCALE GENOMIC DNA]</scope>
    <source>
        <strain evidence="3 4">SAG 2043</strain>
    </source>
</reference>
<feature type="region of interest" description="Disordered" evidence="2">
    <location>
        <begin position="1020"/>
        <end position="1065"/>
    </location>
</feature>
<feature type="coiled-coil region" evidence="1">
    <location>
        <begin position="1101"/>
        <end position="1149"/>
    </location>
</feature>
<feature type="region of interest" description="Disordered" evidence="2">
    <location>
        <begin position="1382"/>
        <end position="1401"/>
    </location>
</feature>
<feature type="compositionally biased region" description="Low complexity" evidence="2">
    <location>
        <begin position="302"/>
        <end position="318"/>
    </location>
</feature>
<dbReference type="GO" id="GO:0070973">
    <property type="term" value="P:protein localization to endoplasmic reticulum exit site"/>
    <property type="evidence" value="ECO:0007669"/>
    <property type="project" value="TreeGrafter"/>
</dbReference>
<feature type="region of interest" description="Disordered" evidence="2">
    <location>
        <begin position="1236"/>
        <end position="1258"/>
    </location>
</feature>
<gene>
    <name evidence="3" type="ORF">WJX72_010402</name>
</gene>
<accession>A0AAW1QBB8</accession>
<dbReference type="PANTHER" id="PTHR13402">
    <property type="entry name" value="RGPR-RELATED"/>
    <property type="match status" value="1"/>
</dbReference>
<dbReference type="Proteomes" id="UP001489004">
    <property type="component" value="Unassembled WGS sequence"/>
</dbReference>
<evidence type="ECO:0000256" key="2">
    <source>
        <dbReference type="SAM" id="MobiDB-lite"/>
    </source>
</evidence>
<feature type="compositionally biased region" description="Gly residues" evidence="2">
    <location>
        <begin position="170"/>
        <end position="183"/>
    </location>
</feature>
<feature type="compositionally biased region" description="Low complexity" evidence="2">
    <location>
        <begin position="1366"/>
        <end position="1376"/>
    </location>
</feature>